<dbReference type="AlphaFoldDB" id="A0A1M6RLI6"/>
<keyword evidence="2" id="KW-1185">Reference proteome</keyword>
<dbReference type="Proteomes" id="UP000184387">
    <property type="component" value="Unassembled WGS sequence"/>
</dbReference>
<evidence type="ECO:0000313" key="2">
    <source>
        <dbReference type="Proteomes" id="UP000184387"/>
    </source>
</evidence>
<proteinExistence type="predicted"/>
<dbReference type="RefSeq" id="WP_256371398.1">
    <property type="nucleotide sequence ID" value="NZ_FQZF01000044.1"/>
</dbReference>
<gene>
    <name evidence="1" type="ORF">SAMN02745194_04716</name>
</gene>
<organism evidence="1 2">
    <name type="scientific">Muricoccus roseus</name>
    <dbReference type="NCBI Taxonomy" id="198092"/>
    <lineage>
        <taxon>Bacteria</taxon>
        <taxon>Pseudomonadati</taxon>
        <taxon>Pseudomonadota</taxon>
        <taxon>Alphaproteobacteria</taxon>
        <taxon>Acetobacterales</taxon>
        <taxon>Roseomonadaceae</taxon>
        <taxon>Muricoccus</taxon>
    </lineage>
</organism>
<name>A0A1M6RLI6_9PROT</name>
<dbReference type="STRING" id="198092.SAMN02745194_04716"/>
<dbReference type="EMBL" id="FQZF01000044">
    <property type="protein sequence ID" value="SHK33217.1"/>
    <property type="molecule type" value="Genomic_DNA"/>
</dbReference>
<protein>
    <submittedName>
        <fullName evidence="1">Uncharacterized protein</fullName>
    </submittedName>
</protein>
<sequence>MLSLGSHLAPERMAVSITEHPSAAVVINAADLRLNFRRGASV</sequence>
<evidence type="ECO:0000313" key="1">
    <source>
        <dbReference type="EMBL" id="SHK33217.1"/>
    </source>
</evidence>
<accession>A0A1M6RLI6</accession>
<reference evidence="1 2" key="1">
    <citation type="submission" date="2016-11" db="EMBL/GenBank/DDBJ databases">
        <authorList>
            <person name="Jaros S."/>
            <person name="Januszkiewicz K."/>
            <person name="Wedrychowicz H."/>
        </authorList>
    </citation>
    <scope>NUCLEOTIDE SEQUENCE [LARGE SCALE GENOMIC DNA]</scope>
    <source>
        <strain evidence="1 2">DSM 14916</strain>
    </source>
</reference>